<feature type="transmembrane region" description="Helical" evidence="8">
    <location>
        <begin position="7"/>
        <end position="32"/>
    </location>
</feature>
<keyword evidence="10" id="KW-1185">Reference proteome</keyword>
<dbReference type="STRING" id="204536.SULAZ_1621"/>
<dbReference type="OrthoDB" id="9831817at2"/>
<dbReference type="KEGG" id="saf:SULAZ_1621"/>
<name>C1DWU7_SULAA</name>
<keyword evidence="4 8" id="KW-0812">Transmembrane</keyword>
<evidence type="ECO:0000256" key="8">
    <source>
        <dbReference type="SAM" id="Phobius"/>
    </source>
</evidence>
<evidence type="ECO:0000256" key="6">
    <source>
        <dbReference type="ARBA" id="ARBA00022989"/>
    </source>
</evidence>
<organism evidence="9 10">
    <name type="scientific">Sulfurihydrogenibium azorense (strain DSM 15241 / OCM 825 / Az-Fu1)</name>
    <dbReference type="NCBI Taxonomy" id="204536"/>
    <lineage>
        <taxon>Bacteria</taxon>
        <taxon>Pseudomonadati</taxon>
        <taxon>Aquificota</taxon>
        <taxon>Aquificia</taxon>
        <taxon>Aquificales</taxon>
        <taxon>Hydrogenothermaceae</taxon>
        <taxon>Sulfurihydrogenibium</taxon>
    </lineage>
</organism>
<gene>
    <name evidence="9" type="ordered locus">SULAZ_1621</name>
</gene>
<evidence type="ECO:0000256" key="2">
    <source>
        <dbReference type="ARBA" id="ARBA00007776"/>
    </source>
</evidence>
<evidence type="ECO:0000256" key="3">
    <source>
        <dbReference type="ARBA" id="ARBA00022475"/>
    </source>
</evidence>
<evidence type="ECO:0000256" key="1">
    <source>
        <dbReference type="ARBA" id="ARBA00004651"/>
    </source>
</evidence>
<accession>C1DWU7</accession>
<evidence type="ECO:0000256" key="5">
    <source>
        <dbReference type="ARBA" id="ARBA00022960"/>
    </source>
</evidence>
<dbReference type="RefSeq" id="WP_012674629.1">
    <property type="nucleotide sequence ID" value="NC_012438.1"/>
</dbReference>
<sequence length="161" mass="19097">MIYYGKYFFILFLLIVLQSSLVFKGLLNLAIVPDFILVYLFWLVIENKENMAKVTGITAGVVLDLLNPEKTFINTFSYFFSILYILNFKSKFIQFNFLLKILMIFIFSFIIYMLKTSYSFLLTGFFSDRDKVLFILYTLSSVMMIYVIYYLDTFVIKKDEV</sequence>
<feature type="transmembrane region" description="Helical" evidence="8">
    <location>
        <begin position="95"/>
        <end position="114"/>
    </location>
</feature>
<dbReference type="EMBL" id="CP001229">
    <property type="protein sequence ID" value="ACN99311.1"/>
    <property type="molecule type" value="Genomic_DNA"/>
</dbReference>
<dbReference type="NCBIfam" id="TIGR03426">
    <property type="entry name" value="shape_MreD"/>
    <property type="match status" value="1"/>
</dbReference>
<comment type="subcellular location">
    <subcellularLocation>
        <location evidence="1">Cell membrane</location>
        <topology evidence="1">Multi-pass membrane protein</topology>
    </subcellularLocation>
</comment>
<dbReference type="GO" id="GO:0008360">
    <property type="term" value="P:regulation of cell shape"/>
    <property type="evidence" value="ECO:0007669"/>
    <property type="project" value="UniProtKB-KW"/>
</dbReference>
<evidence type="ECO:0000313" key="9">
    <source>
        <dbReference type="EMBL" id="ACN99311.1"/>
    </source>
</evidence>
<dbReference type="GO" id="GO:0005886">
    <property type="term" value="C:plasma membrane"/>
    <property type="evidence" value="ECO:0007669"/>
    <property type="project" value="UniProtKB-SubCell"/>
</dbReference>
<dbReference type="InterPro" id="IPR007227">
    <property type="entry name" value="Cell_shape_determining_MreD"/>
</dbReference>
<dbReference type="HOGENOM" id="CLU_1642867_0_0_0"/>
<feature type="transmembrane region" description="Helical" evidence="8">
    <location>
        <begin position="71"/>
        <end position="88"/>
    </location>
</feature>
<protein>
    <submittedName>
        <fullName evidence="9">Uncharacterized protein</fullName>
    </submittedName>
</protein>
<proteinExistence type="inferred from homology"/>
<comment type="similarity">
    <text evidence="2">Belongs to the MreD family.</text>
</comment>
<evidence type="ECO:0000256" key="4">
    <source>
        <dbReference type="ARBA" id="ARBA00022692"/>
    </source>
</evidence>
<feature type="transmembrane region" description="Helical" evidence="8">
    <location>
        <begin position="134"/>
        <end position="151"/>
    </location>
</feature>
<keyword evidence="5" id="KW-0133">Cell shape</keyword>
<dbReference type="AlphaFoldDB" id="C1DWU7"/>
<evidence type="ECO:0000313" key="10">
    <source>
        <dbReference type="Proteomes" id="UP000001369"/>
    </source>
</evidence>
<keyword evidence="6 8" id="KW-1133">Transmembrane helix</keyword>
<dbReference type="Proteomes" id="UP000001369">
    <property type="component" value="Chromosome"/>
</dbReference>
<reference evidence="9 10" key="1">
    <citation type="journal article" date="2009" name="J. Bacteriol.">
        <title>Complete and draft genome sequences of six members of the Aquificales.</title>
        <authorList>
            <person name="Reysenbach A.L."/>
            <person name="Hamamura N."/>
            <person name="Podar M."/>
            <person name="Griffiths E."/>
            <person name="Ferreira S."/>
            <person name="Hochstein R."/>
            <person name="Heidelberg J."/>
            <person name="Johnson J."/>
            <person name="Mead D."/>
            <person name="Pohorille A."/>
            <person name="Sarmiento M."/>
            <person name="Schweighofer K."/>
            <person name="Seshadri R."/>
            <person name="Voytek M.A."/>
        </authorList>
    </citation>
    <scope>NUCLEOTIDE SEQUENCE [LARGE SCALE GENOMIC DNA]</scope>
    <source>
        <strain evidence="10">Az-Fu1 / DSM 15241 / OCM 825</strain>
    </source>
</reference>
<keyword evidence="3" id="KW-1003">Cell membrane</keyword>
<evidence type="ECO:0000256" key="7">
    <source>
        <dbReference type="ARBA" id="ARBA00023136"/>
    </source>
</evidence>
<keyword evidence="7 8" id="KW-0472">Membrane</keyword>